<keyword evidence="3" id="KW-0276">Fatty acid metabolism</keyword>
<dbReference type="GO" id="GO:0004467">
    <property type="term" value="F:long-chain fatty acid-CoA ligase activity"/>
    <property type="evidence" value="ECO:0007669"/>
    <property type="project" value="TreeGrafter"/>
</dbReference>
<reference evidence="7 8" key="1">
    <citation type="submission" date="2016-06" db="EMBL/GenBank/DDBJ databases">
        <authorList>
            <person name="Kjaerup R.B."/>
            <person name="Dalgaard T.S."/>
            <person name="Juul-Madsen H.R."/>
        </authorList>
    </citation>
    <scope>NUCLEOTIDE SEQUENCE [LARGE SCALE GENOMIC DNA]</scope>
    <source>
        <strain evidence="7 8">1245752.6</strain>
    </source>
</reference>
<dbReference type="CDD" id="cd05907">
    <property type="entry name" value="VL_LC_FACS_like"/>
    <property type="match status" value="1"/>
</dbReference>
<dbReference type="Gene3D" id="3.40.50.12780">
    <property type="entry name" value="N-terminal domain of ligase-like"/>
    <property type="match status" value="1"/>
</dbReference>
<evidence type="ECO:0000313" key="7">
    <source>
        <dbReference type="EMBL" id="OBS02596.1"/>
    </source>
</evidence>
<dbReference type="InterPro" id="IPR020845">
    <property type="entry name" value="AMP-binding_CS"/>
</dbReference>
<dbReference type="GO" id="GO:0016020">
    <property type="term" value="C:membrane"/>
    <property type="evidence" value="ECO:0007669"/>
    <property type="project" value="TreeGrafter"/>
</dbReference>
<gene>
    <name evidence="7" type="ORF">A9W98_14075</name>
</gene>
<protein>
    <recommendedName>
        <fullName evidence="5">Acyl-CoA synthetase</fullName>
    </recommendedName>
</protein>
<dbReference type="PANTHER" id="PTHR43272:SF32">
    <property type="entry name" value="AMP-DEPENDENT SYNTHETASE_LIGASE DOMAIN-CONTAINING PROTEIN"/>
    <property type="match status" value="1"/>
</dbReference>
<organism evidence="7 8">
    <name type="scientific">Mycobacterium gordonae</name>
    <dbReference type="NCBI Taxonomy" id="1778"/>
    <lineage>
        <taxon>Bacteria</taxon>
        <taxon>Bacillati</taxon>
        <taxon>Actinomycetota</taxon>
        <taxon>Actinomycetes</taxon>
        <taxon>Mycobacteriales</taxon>
        <taxon>Mycobacteriaceae</taxon>
        <taxon>Mycobacterium</taxon>
    </lineage>
</organism>
<dbReference type="PANTHER" id="PTHR43272">
    <property type="entry name" value="LONG-CHAIN-FATTY-ACID--COA LIGASE"/>
    <property type="match status" value="1"/>
</dbReference>
<dbReference type="InterPro" id="IPR000873">
    <property type="entry name" value="AMP-dep_synth/lig_dom"/>
</dbReference>
<sequence length="616" mass="65851">MTEADPTVVRHPSGALVSTLPQAFQQTAALKPDSVAIRTVGDEVIITWRQYADRVRNIAAGLAALGVGHGDTVGIMLRNRPEFHLVDTAAMHLGAIPFSIYNTSAPDQIRYLFSNAENKVVFTQQEFLPAVEAAGGQLDHVIVVDGDPRGFKSLEQLESLGAGADFDLNEAWRAVRPDDVATLIYTSGTTGPPKGVELTHANVMAEFSAIVDLVGLQPTDRITSYLPHAHVADRVTGHYANMVLGVQVTDVADIKAIAQALQDARPTVWLGVPRVWQKIKAGIETKLETEATGVKRRLALWAFGTGVRTARLTLAGKSLPASLAIRRRIADRLVLAKVRHALGMDRLRWGVTGAAAIPAETIEFFWGLGIPVYEVWGESECVGGATSNRPGMNKVGSVGAALSGVEVSVAEDGELLIRGPIVMRGYRHQPEQTAEAVDADGWLHTGDIGTIEAGFVTIVDRKKELLVNESGKNLSPTNIEMAIRAASPLIDQVVAFGDARPYVTALIVLDPEAAAAQAAALGMADQSPAAFAQHPEAREMLTAAVIEGNSKLSRVEQIKRFLILGTSWEPGGDELTPTMKLKRKPIAAKYAAEVDNLYSATPGPEVINLSKAAEGP</sequence>
<evidence type="ECO:0000256" key="1">
    <source>
        <dbReference type="ARBA" id="ARBA00006432"/>
    </source>
</evidence>
<evidence type="ECO:0000256" key="5">
    <source>
        <dbReference type="ARBA" id="ARBA00032875"/>
    </source>
</evidence>
<feature type="domain" description="AMP-dependent synthetase/ligase" evidence="6">
    <location>
        <begin position="24"/>
        <end position="426"/>
    </location>
</feature>
<comment type="similarity">
    <text evidence="1">Belongs to the ATP-dependent AMP-binding enzyme family.</text>
</comment>
<evidence type="ECO:0000313" key="8">
    <source>
        <dbReference type="Proteomes" id="UP000093757"/>
    </source>
</evidence>
<keyword evidence="2" id="KW-0436">Ligase</keyword>
<evidence type="ECO:0000256" key="4">
    <source>
        <dbReference type="ARBA" id="ARBA00023098"/>
    </source>
</evidence>
<keyword evidence="4" id="KW-0443">Lipid metabolism</keyword>
<dbReference type="PROSITE" id="PS00455">
    <property type="entry name" value="AMP_BINDING"/>
    <property type="match status" value="1"/>
</dbReference>
<name>A0A1A6BJW8_MYCGO</name>
<dbReference type="EMBL" id="MAEM01000162">
    <property type="protein sequence ID" value="OBS02596.1"/>
    <property type="molecule type" value="Genomic_DNA"/>
</dbReference>
<accession>A0A1A6BJW8</accession>
<comment type="caution">
    <text evidence="7">The sequence shown here is derived from an EMBL/GenBank/DDBJ whole genome shotgun (WGS) entry which is preliminary data.</text>
</comment>
<dbReference type="InterPro" id="IPR042099">
    <property type="entry name" value="ANL_N_sf"/>
</dbReference>
<dbReference type="Pfam" id="PF00501">
    <property type="entry name" value="AMP-binding"/>
    <property type="match status" value="1"/>
</dbReference>
<dbReference type="AlphaFoldDB" id="A0A1A6BJW8"/>
<dbReference type="SUPFAM" id="SSF56801">
    <property type="entry name" value="Acetyl-CoA synthetase-like"/>
    <property type="match status" value="1"/>
</dbReference>
<dbReference type="Proteomes" id="UP000093757">
    <property type="component" value="Unassembled WGS sequence"/>
</dbReference>
<dbReference type="RefSeq" id="WP_065133241.1">
    <property type="nucleotide sequence ID" value="NZ_MAEM01000162.1"/>
</dbReference>
<evidence type="ECO:0000256" key="3">
    <source>
        <dbReference type="ARBA" id="ARBA00022832"/>
    </source>
</evidence>
<evidence type="ECO:0000259" key="6">
    <source>
        <dbReference type="Pfam" id="PF00501"/>
    </source>
</evidence>
<evidence type="ECO:0000256" key="2">
    <source>
        <dbReference type="ARBA" id="ARBA00022598"/>
    </source>
</evidence>
<dbReference type="OrthoDB" id="9803968at2"/>
<proteinExistence type="inferred from homology"/>
<dbReference type="Pfam" id="PF23562">
    <property type="entry name" value="AMP-binding_C_3"/>
    <property type="match status" value="1"/>
</dbReference>